<keyword evidence="6 14" id="KW-0812">Transmembrane</keyword>
<evidence type="ECO:0000256" key="8">
    <source>
        <dbReference type="ARBA" id="ARBA00023053"/>
    </source>
</evidence>
<evidence type="ECO:0000256" key="12">
    <source>
        <dbReference type="ARBA" id="ARBA00023201"/>
    </source>
</evidence>
<keyword evidence="9" id="KW-0175">Coiled coil</keyword>
<protein>
    <submittedName>
        <fullName evidence="16">EOG090X02IW</fullName>
    </submittedName>
</protein>
<organism evidence="16">
    <name type="scientific">Simocephalus serrulatus</name>
    <dbReference type="NCBI Taxonomy" id="117539"/>
    <lineage>
        <taxon>Eukaryota</taxon>
        <taxon>Metazoa</taxon>
        <taxon>Ecdysozoa</taxon>
        <taxon>Arthropoda</taxon>
        <taxon>Crustacea</taxon>
        <taxon>Branchiopoda</taxon>
        <taxon>Diplostraca</taxon>
        <taxon>Cladocera</taxon>
        <taxon>Anomopoda</taxon>
        <taxon>Daphniidae</taxon>
        <taxon>Simocephalus</taxon>
    </lineage>
</organism>
<keyword evidence="4 14" id="KW-0813">Transport</keyword>
<comment type="similarity">
    <text evidence="3">Belongs to the FAM76 family.</text>
</comment>
<keyword evidence="13 14" id="KW-0407">Ion channel</keyword>
<dbReference type="GO" id="GO:0016020">
    <property type="term" value="C:membrane"/>
    <property type="evidence" value="ECO:0007669"/>
    <property type="project" value="UniProtKB-SubCell"/>
</dbReference>
<feature type="compositionally biased region" description="Low complexity" evidence="15">
    <location>
        <begin position="298"/>
        <end position="322"/>
    </location>
</feature>
<feature type="compositionally biased region" description="Basic and acidic residues" evidence="15">
    <location>
        <begin position="178"/>
        <end position="189"/>
    </location>
</feature>
<evidence type="ECO:0000256" key="3">
    <source>
        <dbReference type="ARBA" id="ARBA00009097"/>
    </source>
</evidence>
<keyword evidence="12 14" id="KW-0739">Sodium transport</keyword>
<evidence type="ECO:0000256" key="9">
    <source>
        <dbReference type="ARBA" id="ARBA00023054"/>
    </source>
</evidence>
<dbReference type="GO" id="GO:0016607">
    <property type="term" value="C:nuclear speck"/>
    <property type="evidence" value="ECO:0007669"/>
    <property type="project" value="TreeGrafter"/>
</dbReference>
<evidence type="ECO:0000256" key="6">
    <source>
        <dbReference type="ARBA" id="ARBA00022692"/>
    </source>
</evidence>
<proteinExistence type="evidence at transcript level"/>
<evidence type="ECO:0000256" key="1">
    <source>
        <dbReference type="ARBA" id="ARBA00004141"/>
    </source>
</evidence>
<evidence type="ECO:0000256" key="2">
    <source>
        <dbReference type="ARBA" id="ARBA00007193"/>
    </source>
</evidence>
<dbReference type="EMBL" id="LR024503">
    <property type="protein sequence ID" value="SVE94122.1"/>
    <property type="molecule type" value="mRNA"/>
</dbReference>
<evidence type="ECO:0000256" key="14">
    <source>
        <dbReference type="RuleBase" id="RU000679"/>
    </source>
</evidence>
<dbReference type="PANTHER" id="PTHR46176:SF1">
    <property type="entry name" value="LD21662P"/>
    <property type="match status" value="1"/>
</dbReference>
<comment type="similarity">
    <text evidence="2 14">Belongs to the amiloride-sensitive sodium channel (TC 1.A.6) family.</text>
</comment>
<evidence type="ECO:0000256" key="13">
    <source>
        <dbReference type="ARBA" id="ARBA00023303"/>
    </source>
</evidence>
<gene>
    <name evidence="16" type="primary">EOG090X02IW</name>
</gene>
<keyword evidence="11" id="KW-0472">Membrane</keyword>
<evidence type="ECO:0000256" key="4">
    <source>
        <dbReference type="ARBA" id="ARBA00022448"/>
    </source>
</evidence>
<name>A0A4Y7NLP2_9CRUS</name>
<evidence type="ECO:0000256" key="11">
    <source>
        <dbReference type="ARBA" id="ARBA00023136"/>
    </source>
</evidence>
<dbReference type="Pfam" id="PF16046">
    <property type="entry name" value="FAM76"/>
    <property type="match status" value="1"/>
</dbReference>
<dbReference type="Pfam" id="PF00858">
    <property type="entry name" value="ASC"/>
    <property type="match status" value="1"/>
</dbReference>
<evidence type="ECO:0000256" key="15">
    <source>
        <dbReference type="SAM" id="MobiDB-lite"/>
    </source>
</evidence>
<sequence length="495" mass="55618">MSALFACSRCFSRHPFEELSQGQQLCKECRGAFPIVKCTYCRSEFQQESKGNTSTICKKCEFNVKQYGKPSACEYCNIIAAFIGNKCQRCTNSEKKYGPPVTCEQCKQKCAFDRKDEDKKKVDGKMLCWLCTLSYRRALAKTKHSERHSSSTSSKAKEQQQQHSSSGHHHHHHNKRPQRPDVTKVGLGEREDTGPAAKIFRPMINRDALVDPNSSDHVVAITELREQVATLQKQLTAKDNQLLAKEKQITELKAGQFRLDQEFRVKMKTIQKEHEAKVDVLQQRIKTYQKEVATLNKANNKQKSAAQHQQQQSASAAATANSTPVASKGRGSGSDSDKGPLAQLAKEKSVMTRISIPGLSTIFGGGNITRRVVWSVVVVTALLVATIQVKDRVEFYVSTPVTVNVRVTMNESLRFPVLTVCNKNKFNVSKIRLLNAEMNANRFIGRDRSHRGSSQSVESDFWNISRLIGFRGMNAKQLWDVIAHDPDKIIDEVTV</sequence>
<feature type="region of interest" description="Disordered" evidence="15">
    <location>
        <begin position="142"/>
        <end position="189"/>
    </location>
</feature>
<feature type="compositionally biased region" description="Basic residues" evidence="15">
    <location>
        <begin position="166"/>
        <end position="177"/>
    </location>
</feature>
<dbReference type="InterPro" id="IPR001873">
    <property type="entry name" value="ENaC"/>
</dbReference>
<dbReference type="PANTHER" id="PTHR46176">
    <property type="entry name" value="LD21662P"/>
    <property type="match status" value="1"/>
</dbReference>
<dbReference type="InterPro" id="IPR032017">
    <property type="entry name" value="FAM76"/>
</dbReference>
<comment type="subcellular location">
    <subcellularLocation>
        <location evidence="1">Membrane</location>
        <topology evidence="1">Multi-pass membrane protein</topology>
    </subcellularLocation>
</comment>
<evidence type="ECO:0000256" key="7">
    <source>
        <dbReference type="ARBA" id="ARBA00022989"/>
    </source>
</evidence>
<evidence type="ECO:0000256" key="10">
    <source>
        <dbReference type="ARBA" id="ARBA00023065"/>
    </source>
</evidence>
<feature type="region of interest" description="Disordered" evidence="15">
    <location>
        <begin position="298"/>
        <end position="341"/>
    </location>
</feature>
<keyword evidence="7" id="KW-1133">Transmembrane helix</keyword>
<evidence type="ECO:0000256" key="5">
    <source>
        <dbReference type="ARBA" id="ARBA00022461"/>
    </source>
</evidence>
<reference evidence="16" key="1">
    <citation type="submission" date="2018-08" db="EMBL/GenBank/DDBJ databases">
        <authorList>
            <person name="Cornetti L."/>
        </authorList>
    </citation>
    <scope>NUCLEOTIDE SEQUENCE</scope>
    <source>
        <strain evidence="16">OM-SAIQ-clone2</strain>
    </source>
</reference>
<dbReference type="AlphaFoldDB" id="A0A4Y7NLP2"/>
<keyword evidence="10 14" id="KW-0406">Ion transport</keyword>
<keyword evidence="8" id="KW-0915">Sodium</keyword>
<evidence type="ECO:0000313" key="16">
    <source>
        <dbReference type="EMBL" id="SVE94122.1"/>
    </source>
</evidence>
<keyword evidence="5 14" id="KW-0894">Sodium channel</keyword>
<accession>A0A4Y7NLP2</accession>
<dbReference type="GO" id="GO:0005272">
    <property type="term" value="F:sodium channel activity"/>
    <property type="evidence" value="ECO:0007669"/>
    <property type="project" value="UniProtKB-KW"/>
</dbReference>